<accession>A0A482VDI4</accession>
<dbReference type="GO" id="GO:0003824">
    <property type="term" value="F:catalytic activity"/>
    <property type="evidence" value="ECO:0007669"/>
    <property type="project" value="InterPro"/>
</dbReference>
<feature type="non-terminal residue" evidence="2">
    <location>
        <position position="284"/>
    </location>
</feature>
<feature type="non-terminal residue" evidence="2">
    <location>
        <position position="1"/>
    </location>
</feature>
<protein>
    <submittedName>
        <fullName evidence="2">Exo endo phos 2 domain containing protein</fullName>
    </submittedName>
</protein>
<feature type="domain" description="Endonuclease/exonuclease/phosphatase" evidence="1">
    <location>
        <begin position="61"/>
        <end position="171"/>
    </location>
</feature>
<gene>
    <name evidence="2" type="ORF">BDFB_014714</name>
</gene>
<dbReference type="InterPro" id="IPR036691">
    <property type="entry name" value="Endo/exonu/phosph_ase_sf"/>
</dbReference>
<reference evidence="2 3" key="1">
    <citation type="submission" date="2017-03" db="EMBL/GenBank/DDBJ databases">
        <title>Genome of the blue death feigning beetle - Asbolus verrucosus.</title>
        <authorList>
            <person name="Rider S.D."/>
        </authorList>
    </citation>
    <scope>NUCLEOTIDE SEQUENCE [LARGE SCALE GENOMIC DNA]</scope>
    <source>
        <strain evidence="2">Butters</strain>
        <tissue evidence="2">Head and leg muscle</tissue>
    </source>
</reference>
<organism evidence="2 3">
    <name type="scientific">Asbolus verrucosus</name>
    <name type="common">Desert ironclad beetle</name>
    <dbReference type="NCBI Taxonomy" id="1661398"/>
    <lineage>
        <taxon>Eukaryota</taxon>
        <taxon>Metazoa</taxon>
        <taxon>Ecdysozoa</taxon>
        <taxon>Arthropoda</taxon>
        <taxon>Hexapoda</taxon>
        <taxon>Insecta</taxon>
        <taxon>Pterygota</taxon>
        <taxon>Neoptera</taxon>
        <taxon>Endopterygota</taxon>
        <taxon>Coleoptera</taxon>
        <taxon>Polyphaga</taxon>
        <taxon>Cucujiformia</taxon>
        <taxon>Tenebrionidae</taxon>
        <taxon>Pimeliinae</taxon>
        <taxon>Asbolus</taxon>
    </lineage>
</organism>
<dbReference type="OrthoDB" id="410155at2759"/>
<dbReference type="STRING" id="1661398.A0A482VDI4"/>
<dbReference type="PANTHER" id="PTHR33273">
    <property type="entry name" value="DOMAIN-CONTAINING PROTEIN, PUTATIVE-RELATED"/>
    <property type="match status" value="1"/>
</dbReference>
<dbReference type="Gene3D" id="3.60.10.10">
    <property type="entry name" value="Endonuclease/exonuclease/phosphatase"/>
    <property type="match status" value="1"/>
</dbReference>
<dbReference type="PANTHER" id="PTHR33273:SF4">
    <property type="entry name" value="ENDONUCLEASE_EXONUCLEASE_PHOSPHATASE DOMAIN-CONTAINING PROTEIN"/>
    <property type="match status" value="1"/>
</dbReference>
<dbReference type="AlphaFoldDB" id="A0A482VDI4"/>
<dbReference type="InterPro" id="IPR005135">
    <property type="entry name" value="Endo/exonuclease/phosphatase"/>
</dbReference>
<evidence type="ECO:0000313" key="3">
    <source>
        <dbReference type="Proteomes" id="UP000292052"/>
    </source>
</evidence>
<dbReference type="Pfam" id="PF14529">
    <property type="entry name" value="Exo_endo_phos_2"/>
    <property type="match status" value="1"/>
</dbReference>
<comment type="caution">
    <text evidence="2">The sequence shown here is derived from an EMBL/GenBank/DDBJ whole genome shotgun (WGS) entry which is preliminary data.</text>
</comment>
<name>A0A482VDI4_ASBVE</name>
<proteinExistence type="predicted"/>
<dbReference type="SUPFAM" id="SSF56219">
    <property type="entry name" value="DNase I-like"/>
    <property type="match status" value="1"/>
</dbReference>
<dbReference type="Proteomes" id="UP000292052">
    <property type="component" value="Unassembled WGS sequence"/>
</dbReference>
<keyword evidence="3" id="KW-1185">Reference proteome</keyword>
<evidence type="ECO:0000313" key="2">
    <source>
        <dbReference type="EMBL" id="RZB41430.1"/>
    </source>
</evidence>
<sequence length="284" mass="32611">KLKTTDKLKLKNYNIIRQDRPGDIAAGGVAILIKTNIPYTVLKPITTDLETAALQLASSLTIIAAYNRPANRINVNDLDRLITKYNKFIITGDFNAKHPNWGCDRYNTNGHILQTYTQTNDLIIHSPPTPTHFPPNGSTPTTIDLVLTHNVRSITPPKTLHELNSDHLPVIFQINKQIKENHQIKITSYSQTNWIHFRQDIDNKITINKNIDTTDKLEHETQKLITLLQKIKNKHTITKTINANRDKIPNNIVQIIKFRNSTRKQYQKTRRPELLNNINTLNTQ</sequence>
<evidence type="ECO:0000259" key="1">
    <source>
        <dbReference type="Pfam" id="PF14529"/>
    </source>
</evidence>
<dbReference type="EMBL" id="QDEB01113307">
    <property type="protein sequence ID" value="RZB41430.1"/>
    <property type="molecule type" value="Genomic_DNA"/>
</dbReference>